<gene>
    <name evidence="1" type="ORF">O6H91_10G079200</name>
</gene>
<name>A0ACC2CIJ8_DIPCM</name>
<proteinExistence type="predicted"/>
<protein>
    <submittedName>
        <fullName evidence="1">Uncharacterized protein</fullName>
    </submittedName>
</protein>
<sequence length="177" mass="18940">MTYLYVGKSVEYKCYIIISYKSFLSRPGTRALPALDPSRSCIGPPTHARCRRRTPGAARPWALDPWHRIASCTRTSDTGPLAQHGQASALPALEPSHSCVAGARSLPTPDPCRSSARHARVACVGTLAQHGQACARCQCWTPGVRASQTPAPPTRGRSWTPGTARPGARALPALDTM</sequence>
<evidence type="ECO:0000313" key="1">
    <source>
        <dbReference type="EMBL" id="KAJ7541845.1"/>
    </source>
</evidence>
<keyword evidence="2" id="KW-1185">Reference proteome</keyword>
<organism evidence="1 2">
    <name type="scientific">Diphasiastrum complanatum</name>
    <name type="common">Issler's clubmoss</name>
    <name type="synonym">Lycopodium complanatum</name>
    <dbReference type="NCBI Taxonomy" id="34168"/>
    <lineage>
        <taxon>Eukaryota</taxon>
        <taxon>Viridiplantae</taxon>
        <taxon>Streptophyta</taxon>
        <taxon>Embryophyta</taxon>
        <taxon>Tracheophyta</taxon>
        <taxon>Lycopodiopsida</taxon>
        <taxon>Lycopodiales</taxon>
        <taxon>Lycopodiaceae</taxon>
        <taxon>Lycopodioideae</taxon>
        <taxon>Diphasiastrum</taxon>
    </lineage>
</organism>
<accession>A0ACC2CIJ8</accession>
<dbReference type="Proteomes" id="UP001162992">
    <property type="component" value="Chromosome 10"/>
</dbReference>
<evidence type="ECO:0000313" key="2">
    <source>
        <dbReference type="Proteomes" id="UP001162992"/>
    </source>
</evidence>
<dbReference type="EMBL" id="CM055101">
    <property type="protein sequence ID" value="KAJ7541845.1"/>
    <property type="molecule type" value="Genomic_DNA"/>
</dbReference>
<reference evidence="2" key="1">
    <citation type="journal article" date="2024" name="Proc. Natl. Acad. Sci. U.S.A.">
        <title>Extraordinary preservation of gene collinearity over three hundred million years revealed in homosporous lycophytes.</title>
        <authorList>
            <person name="Li C."/>
            <person name="Wickell D."/>
            <person name="Kuo L.Y."/>
            <person name="Chen X."/>
            <person name="Nie B."/>
            <person name="Liao X."/>
            <person name="Peng D."/>
            <person name="Ji J."/>
            <person name="Jenkins J."/>
            <person name="Williams M."/>
            <person name="Shu S."/>
            <person name="Plott C."/>
            <person name="Barry K."/>
            <person name="Rajasekar S."/>
            <person name="Grimwood J."/>
            <person name="Han X."/>
            <person name="Sun S."/>
            <person name="Hou Z."/>
            <person name="He W."/>
            <person name="Dai G."/>
            <person name="Sun C."/>
            <person name="Schmutz J."/>
            <person name="Leebens-Mack J.H."/>
            <person name="Li F.W."/>
            <person name="Wang L."/>
        </authorList>
    </citation>
    <scope>NUCLEOTIDE SEQUENCE [LARGE SCALE GENOMIC DNA]</scope>
    <source>
        <strain evidence="2">cv. PW_Plant_1</strain>
    </source>
</reference>
<comment type="caution">
    <text evidence="1">The sequence shown here is derived from an EMBL/GenBank/DDBJ whole genome shotgun (WGS) entry which is preliminary data.</text>
</comment>